<dbReference type="PANTHER" id="PTHR21342">
    <property type="entry name" value="PHOSPHOPANTETHEINE ADENYLYLTRANSFERASE"/>
    <property type="match status" value="1"/>
</dbReference>
<keyword evidence="3 9" id="KW-0548">Nucleotidyltransferase</keyword>
<evidence type="ECO:0000256" key="7">
    <source>
        <dbReference type="ARBA" id="ARBA00022993"/>
    </source>
</evidence>
<dbReference type="EC" id="2.7.7.3" evidence="9"/>
<dbReference type="HAMAP" id="MF_00151">
    <property type="entry name" value="PPAT_bact"/>
    <property type="match status" value="1"/>
</dbReference>
<evidence type="ECO:0000256" key="8">
    <source>
        <dbReference type="ARBA" id="ARBA00029346"/>
    </source>
</evidence>
<comment type="subcellular location">
    <subcellularLocation>
        <location evidence="9">Cytoplasm</location>
    </subcellularLocation>
</comment>
<dbReference type="Pfam" id="PF01467">
    <property type="entry name" value="CTP_transf_like"/>
    <property type="match status" value="1"/>
</dbReference>
<comment type="subunit">
    <text evidence="9">Homohexamer.</text>
</comment>
<name>A0A1S8KNU0_9LACT</name>
<keyword evidence="7 9" id="KW-0173">Coenzyme A biosynthesis</keyword>
<keyword evidence="1 9" id="KW-0963">Cytoplasm</keyword>
<sequence>MKAVYAGSFDPVTNGHIDIITRSANVFDEVIVAIATNTSKAPLFTAEEKQVVLESLMHDCQLHNVSVMQLSEGLTVDFAKQHGAEILIRGIRSVKDMEYEMDIESMNKVQNPDVETVFFMADKQYRYLSSSMIKEVAKFGGNLDELVPAEVAKLLKEKLQ</sequence>
<dbReference type="PRINTS" id="PR01020">
    <property type="entry name" value="LPSBIOSNTHSS"/>
</dbReference>
<feature type="binding site" evidence="9">
    <location>
        <position position="89"/>
    </location>
    <ligand>
        <name>substrate</name>
    </ligand>
</feature>
<feature type="binding site" evidence="9">
    <location>
        <begin position="90"/>
        <end position="92"/>
    </location>
    <ligand>
        <name>ATP</name>
        <dbReference type="ChEBI" id="CHEBI:30616"/>
    </ligand>
</feature>
<feature type="binding site" evidence="9">
    <location>
        <position position="40"/>
    </location>
    <ligand>
        <name>substrate</name>
    </ligand>
</feature>
<feature type="binding site" evidence="9">
    <location>
        <position position="16"/>
    </location>
    <ligand>
        <name>ATP</name>
        <dbReference type="ChEBI" id="CHEBI:30616"/>
    </ligand>
</feature>
<evidence type="ECO:0000313" key="10">
    <source>
        <dbReference type="EMBL" id="OOL81145.1"/>
    </source>
</evidence>
<dbReference type="InterPro" id="IPR001980">
    <property type="entry name" value="PPAT"/>
</dbReference>
<feature type="binding site" evidence="9">
    <location>
        <begin position="125"/>
        <end position="131"/>
    </location>
    <ligand>
        <name>ATP</name>
        <dbReference type="ChEBI" id="CHEBI:30616"/>
    </ligand>
</feature>
<gene>
    <name evidence="9" type="primary">coaD</name>
    <name evidence="10" type="ORF">BWX42_04735</name>
</gene>
<keyword evidence="5 9" id="KW-0067">ATP-binding</keyword>
<comment type="similarity">
    <text evidence="9">Belongs to the bacterial CoaD family.</text>
</comment>
<evidence type="ECO:0000256" key="1">
    <source>
        <dbReference type="ARBA" id="ARBA00022490"/>
    </source>
</evidence>
<feature type="binding site" evidence="9">
    <location>
        <position position="75"/>
    </location>
    <ligand>
        <name>substrate</name>
    </ligand>
</feature>
<feature type="site" description="Transition state stabilizer" evidence="9">
    <location>
        <position position="16"/>
    </location>
</feature>
<feature type="binding site" evidence="9">
    <location>
        <begin position="8"/>
        <end position="9"/>
    </location>
    <ligand>
        <name>ATP</name>
        <dbReference type="ChEBI" id="CHEBI:30616"/>
    </ligand>
</feature>
<dbReference type="RefSeq" id="WP_077862621.1">
    <property type="nucleotide sequence ID" value="NZ_CP040413.1"/>
</dbReference>
<reference evidence="10 11" key="1">
    <citation type="submission" date="2017-01" db="EMBL/GenBank/DDBJ databases">
        <title>Complete Genome Sequence of Dolosigranulum pigrum isolated from a Patient with interstitial lung disease.</title>
        <authorList>
            <person name="Mukhopadhyay R."/>
            <person name="Joaquin J."/>
            <person name="Hogue R."/>
            <person name="Fitzgerald S."/>
            <person name="Jospin G."/>
            <person name="Eisen J.A."/>
            <person name="Chaturvedi V."/>
        </authorList>
    </citation>
    <scope>NUCLEOTIDE SEQUENCE [LARGE SCALE GENOMIC DNA]</scope>
    <source>
        <strain evidence="10 11">15S00348</strain>
    </source>
</reference>
<organism evidence="10 11">
    <name type="scientific">Dolosigranulum pigrum</name>
    <dbReference type="NCBI Taxonomy" id="29394"/>
    <lineage>
        <taxon>Bacteria</taxon>
        <taxon>Bacillati</taxon>
        <taxon>Bacillota</taxon>
        <taxon>Bacilli</taxon>
        <taxon>Lactobacillales</taxon>
        <taxon>Carnobacteriaceae</taxon>
        <taxon>Dolosigranulum</taxon>
    </lineage>
</organism>
<dbReference type="GO" id="GO:0004595">
    <property type="term" value="F:pantetheine-phosphate adenylyltransferase activity"/>
    <property type="evidence" value="ECO:0007669"/>
    <property type="project" value="UniProtKB-UniRule"/>
</dbReference>
<comment type="caution">
    <text evidence="10">The sequence shown here is derived from an EMBL/GenBank/DDBJ whole genome shotgun (WGS) entry which is preliminary data.</text>
</comment>
<comment type="pathway">
    <text evidence="9">Cofactor biosynthesis; coenzyme A biosynthesis; CoA from (R)-pantothenate: step 4/5.</text>
</comment>
<dbReference type="EMBL" id="MUYF01000003">
    <property type="protein sequence ID" value="OOL81145.1"/>
    <property type="molecule type" value="Genomic_DNA"/>
</dbReference>
<dbReference type="GO" id="GO:0015937">
    <property type="term" value="P:coenzyme A biosynthetic process"/>
    <property type="evidence" value="ECO:0007669"/>
    <property type="project" value="UniProtKB-UniRule"/>
</dbReference>
<evidence type="ECO:0000313" key="11">
    <source>
        <dbReference type="Proteomes" id="UP000190409"/>
    </source>
</evidence>
<evidence type="ECO:0000256" key="9">
    <source>
        <dbReference type="HAMAP-Rule" id="MF_00151"/>
    </source>
</evidence>
<evidence type="ECO:0000256" key="3">
    <source>
        <dbReference type="ARBA" id="ARBA00022695"/>
    </source>
</evidence>
<feature type="binding site" evidence="9">
    <location>
        <position position="100"/>
    </location>
    <ligand>
        <name>ATP</name>
        <dbReference type="ChEBI" id="CHEBI:30616"/>
    </ligand>
</feature>
<evidence type="ECO:0000256" key="2">
    <source>
        <dbReference type="ARBA" id="ARBA00022679"/>
    </source>
</evidence>
<dbReference type="GO" id="GO:0005524">
    <property type="term" value="F:ATP binding"/>
    <property type="evidence" value="ECO:0007669"/>
    <property type="project" value="UniProtKB-KW"/>
</dbReference>
<dbReference type="NCBIfam" id="TIGR01510">
    <property type="entry name" value="coaD_prev_kdtB"/>
    <property type="match status" value="1"/>
</dbReference>
<dbReference type="CDD" id="cd02163">
    <property type="entry name" value="PPAT"/>
    <property type="match status" value="1"/>
</dbReference>
<dbReference type="SUPFAM" id="SSF52374">
    <property type="entry name" value="Nucleotidylyl transferase"/>
    <property type="match status" value="1"/>
</dbReference>
<dbReference type="GO" id="GO:0005737">
    <property type="term" value="C:cytoplasm"/>
    <property type="evidence" value="ECO:0007669"/>
    <property type="project" value="UniProtKB-SubCell"/>
</dbReference>
<dbReference type="Gene3D" id="3.40.50.620">
    <property type="entry name" value="HUPs"/>
    <property type="match status" value="1"/>
</dbReference>
<evidence type="ECO:0000256" key="4">
    <source>
        <dbReference type="ARBA" id="ARBA00022741"/>
    </source>
</evidence>
<feature type="binding site" evidence="9">
    <location>
        <position position="8"/>
    </location>
    <ligand>
        <name>substrate</name>
    </ligand>
</feature>
<dbReference type="NCBIfam" id="TIGR00125">
    <property type="entry name" value="cyt_tran_rel"/>
    <property type="match status" value="1"/>
</dbReference>
<dbReference type="InterPro" id="IPR004821">
    <property type="entry name" value="Cyt_trans-like"/>
</dbReference>
<dbReference type="Proteomes" id="UP000190409">
    <property type="component" value="Unassembled WGS sequence"/>
</dbReference>
<dbReference type="AlphaFoldDB" id="A0A1S8KNU0"/>
<protein>
    <recommendedName>
        <fullName evidence="9">Phosphopantetheine adenylyltransferase</fullName>
        <ecNumber evidence="9">2.7.7.3</ecNumber>
    </recommendedName>
    <alternativeName>
        <fullName evidence="9">Dephospho-CoA pyrophosphorylase</fullName>
    </alternativeName>
    <alternativeName>
        <fullName evidence="9">Pantetheine-phosphate adenylyltransferase</fullName>
        <shortName evidence="9">PPAT</shortName>
    </alternativeName>
</protein>
<dbReference type="InterPro" id="IPR014729">
    <property type="entry name" value="Rossmann-like_a/b/a_fold"/>
</dbReference>
<proteinExistence type="inferred from homology"/>
<evidence type="ECO:0000256" key="5">
    <source>
        <dbReference type="ARBA" id="ARBA00022840"/>
    </source>
</evidence>
<accession>A0A1S8KNU0</accession>
<comment type="catalytic activity">
    <reaction evidence="8 9">
        <text>(R)-4'-phosphopantetheine + ATP + H(+) = 3'-dephospho-CoA + diphosphate</text>
        <dbReference type="Rhea" id="RHEA:19801"/>
        <dbReference type="ChEBI" id="CHEBI:15378"/>
        <dbReference type="ChEBI" id="CHEBI:30616"/>
        <dbReference type="ChEBI" id="CHEBI:33019"/>
        <dbReference type="ChEBI" id="CHEBI:57328"/>
        <dbReference type="ChEBI" id="CHEBI:61723"/>
        <dbReference type="EC" id="2.7.7.3"/>
    </reaction>
</comment>
<keyword evidence="4 9" id="KW-0547">Nucleotide-binding</keyword>
<dbReference type="PANTHER" id="PTHR21342:SF1">
    <property type="entry name" value="PHOSPHOPANTETHEINE ADENYLYLTRANSFERASE"/>
    <property type="match status" value="1"/>
</dbReference>
<comment type="function">
    <text evidence="9">Reversibly transfers an adenylyl group from ATP to 4'-phosphopantetheine, yielding dephospho-CoA (dPCoA) and pyrophosphate.</text>
</comment>
<keyword evidence="6 9" id="KW-0460">Magnesium</keyword>
<comment type="cofactor">
    <cofactor evidence="9">
        <name>Mg(2+)</name>
        <dbReference type="ChEBI" id="CHEBI:18420"/>
    </cofactor>
</comment>
<dbReference type="UniPathway" id="UPA00241">
    <property type="reaction ID" value="UER00355"/>
</dbReference>
<keyword evidence="2 9" id="KW-0808">Transferase</keyword>
<evidence type="ECO:0000256" key="6">
    <source>
        <dbReference type="ARBA" id="ARBA00022842"/>
    </source>
</evidence>